<evidence type="ECO:0000313" key="1">
    <source>
        <dbReference type="EMBL" id="CAB5322554.1"/>
    </source>
</evidence>
<protein>
    <submittedName>
        <fullName evidence="1">Uncharacterized protein</fullName>
    </submittedName>
</protein>
<proteinExistence type="predicted"/>
<organism evidence="1 2">
    <name type="scientific">Rhizophagus irregularis</name>
    <dbReference type="NCBI Taxonomy" id="588596"/>
    <lineage>
        <taxon>Eukaryota</taxon>
        <taxon>Fungi</taxon>
        <taxon>Fungi incertae sedis</taxon>
        <taxon>Mucoromycota</taxon>
        <taxon>Glomeromycotina</taxon>
        <taxon>Glomeromycetes</taxon>
        <taxon>Glomerales</taxon>
        <taxon>Glomeraceae</taxon>
        <taxon>Rhizophagus</taxon>
    </lineage>
</organism>
<reference evidence="1" key="1">
    <citation type="submission" date="2020-05" db="EMBL/GenBank/DDBJ databases">
        <authorList>
            <person name="Rincon C."/>
            <person name="Sanders R I."/>
            <person name="Robbins C."/>
            <person name="Chaturvedi A."/>
        </authorList>
    </citation>
    <scope>NUCLEOTIDE SEQUENCE</scope>
    <source>
        <strain evidence="1">CHB12</strain>
    </source>
</reference>
<dbReference type="Proteomes" id="UP000684084">
    <property type="component" value="Unassembled WGS sequence"/>
</dbReference>
<dbReference type="AlphaFoldDB" id="A0A916DZ05"/>
<comment type="caution">
    <text evidence="1">The sequence shown here is derived from an EMBL/GenBank/DDBJ whole genome shotgun (WGS) entry which is preliminary data.</text>
</comment>
<dbReference type="EMBL" id="CAGKOT010000003">
    <property type="protein sequence ID" value="CAB5322554.1"/>
    <property type="molecule type" value="Genomic_DNA"/>
</dbReference>
<sequence length="109" mass="12744">MDILVLQNNWNRSCILFHCLGTSHKSSWKISVTIRFTEVHFAENHFAEVISREFRRKNISPNVHFIEWTFRRILFPESSISSKDISSKIVLNNSFVFSAKCPLGEMALR</sequence>
<dbReference type="VEuPathDB" id="FungiDB:RhiirFUN_005612"/>
<accession>A0A916DZ05</accession>
<gene>
    <name evidence="1" type="ORF">CHRIB12_LOCUS2319</name>
</gene>
<name>A0A916DZ05_9GLOM</name>
<evidence type="ECO:0000313" key="2">
    <source>
        <dbReference type="Proteomes" id="UP000684084"/>
    </source>
</evidence>